<reference evidence="8 9" key="1">
    <citation type="submission" date="2020-03" db="EMBL/GenBank/DDBJ databases">
        <title>WGS of actinomycetes isolated from Thailand.</title>
        <authorList>
            <person name="Thawai C."/>
        </authorList>
    </citation>
    <scope>NUCLEOTIDE SEQUENCE [LARGE SCALE GENOMIC DNA]</scope>
    <source>
        <strain evidence="8 9">NBRC 13905</strain>
    </source>
</reference>
<keyword evidence="4" id="KW-0731">Sigma factor</keyword>
<dbReference type="NCBIfam" id="TIGR02937">
    <property type="entry name" value="sigma70-ECF"/>
    <property type="match status" value="1"/>
</dbReference>
<feature type="domain" description="RNA polymerase sigma-70 region 2" evidence="6">
    <location>
        <begin position="12"/>
        <end position="74"/>
    </location>
</feature>
<dbReference type="SUPFAM" id="SSF88659">
    <property type="entry name" value="Sigma3 and sigma4 domains of RNA polymerase sigma factors"/>
    <property type="match status" value="1"/>
</dbReference>
<dbReference type="InterPro" id="IPR013325">
    <property type="entry name" value="RNA_pol_sigma_r2"/>
</dbReference>
<evidence type="ECO:0000256" key="3">
    <source>
        <dbReference type="ARBA" id="ARBA00023015"/>
    </source>
</evidence>
<evidence type="ECO:0000259" key="6">
    <source>
        <dbReference type="Pfam" id="PF04542"/>
    </source>
</evidence>
<keyword evidence="3" id="KW-0805">Transcription regulation</keyword>
<sequence>MDEREWLARRFEEDRSRLRAVAYQMLGSLTDADDAVQEAWLRLSRSYDKGIENLSGWLTTVVGRVCMDMLRARRVRHVELFEATTQPVQPLHESGGTADPEERALLADSIGLALLVVLETLDPVERIAFVLHDMFGVPFDEIAPIIERTPANARQIASRARRRVRGGTPAQDADIARRRDVVEAFVTAARGGSFEGLLAVLDPDVVVRSDSKDAPPVVRGAMAVARGATMAKLATAAQTALVNGAPGVIAYADAGYRVMTFEIVDDRITEVEVITDPERLRHLELAVFGD</sequence>
<dbReference type="Pfam" id="PF04542">
    <property type="entry name" value="Sigma70_r2"/>
    <property type="match status" value="1"/>
</dbReference>
<organism evidence="8 9">
    <name type="scientific">Streptomyces thermoviolaceus subsp. thermoviolaceus</name>
    <dbReference type="NCBI Taxonomy" id="66860"/>
    <lineage>
        <taxon>Bacteria</taxon>
        <taxon>Bacillati</taxon>
        <taxon>Actinomycetota</taxon>
        <taxon>Actinomycetes</taxon>
        <taxon>Kitasatosporales</taxon>
        <taxon>Streptomycetaceae</taxon>
        <taxon>Streptomyces</taxon>
    </lineage>
</organism>
<dbReference type="Proteomes" id="UP000635996">
    <property type="component" value="Unassembled WGS sequence"/>
</dbReference>
<dbReference type="Gene3D" id="3.10.450.50">
    <property type="match status" value="1"/>
</dbReference>
<feature type="domain" description="RNA polymerase sigma factor 70 region 4 type 2" evidence="7">
    <location>
        <begin position="113"/>
        <end position="163"/>
    </location>
</feature>
<dbReference type="InterPro" id="IPR052704">
    <property type="entry name" value="ECF_Sigma-70_Domain"/>
</dbReference>
<comment type="subunit">
    <text evidence="2">Interacts transiently with the RNA polymerase catalytic core formed by RpoA, RpoB, RpoC and RpoZ (2 alpha, 1 beta, 1 beta' and 1 omega subunit) to form the RNA polymerase holoenzyme that can initiate transcription.</text>
</comment>
<dbReference type="InterPro" id="IPR036388">
    <property type="entry name" value="WH-like_DNA-bd_sf"/>
</dbReference>
<evidence type="ECO:0000259" key="7">
    <source>
        <dbReference type="Pfam" id="PF08281"/>
    </source>
</evidence>
<dbReference type="PANTHER" id="PTHR30173:SF43">
    <property type="entry name" value="ECF RNA POLYMERASE SIGMA FACTOR SIGI-RELATED"/>
    <property type="match status" value="1"/>
</dbReference>
<dbReference type="PANTHER" id="PTHR30173">
    <property type="entry name" value="SIGMA 19 FACTOR"/>
    <property type="match status" value="1"/>
</dbReference>
<evidence type="ECO:0000256" key="5">
    <source>
        <dbReference type="ARBA" id="ARBA00023163"/>
    </source>
</evidence>
<dbReference type="SUPFAM" id="SSF54427">
    <property type="entry name" value="NTF2-like"/>
    <property type="match status" value="1"/>
</dbReference>
<proteinExistence type="inferred from homology"/>
<dbReference type="SUPFAM" id="SSF88946">
    <property type="entry name" value="Sigma2 domain of RNA polymerase sigma factors"/>
    <property type="match status" value="1"/>
</dbReference>
<evidence type="ECO:0000313" key="9">
    <source>
        <dbReference type="Proteomes" id="UP000635996"/>
    </source>
</evidence>
<evidence type="ECO:0000256" key="1">
    <source>
        <dbReference type="ARBA" id="ARBA00010641"/>
    </source>
</evidence>
<dbReference type="RefSeq" id="WP_168131627.1">
    <property type="nucleotide sequence ID" value="NZ_JAATEL010000012.1"/>
</dbReference>
<dbReference type="Pfam" id="PF08281">
    <property type="entry name" value="Sigma70_r4_2"/>
    <property type="match status" value="1"/>
</dbReference>
<gene>
    <name evidence="8" type="ORF">HCJ95_13325</name>
</gene>
<accession>A0ABX0YW21</accession>
<keyword evidence="5" id="KW-0804">Transcription</keyword>
<comment type="similarity">
    <text evidence="1">Belongs to the sigma-70 factor family. ECF subfamily.</text>
</comment>
<dbReference type="InterPro" id="IPR013324">
    <property type="entry name" value="RNA_pol_sigma_r3/r4-like"/>
</dbReference>
<dbReference type="Gene3D" id="1.10.10.10">
    <property type="entry name" value="Winged helix-like DNA-binding domain superfamily/Winged helix DNA-binding domain"/>
    <property type="match status" value="1"/>
</dbReference>
<dbReference type="InterPro" id="IPR007627">
    <property type="entry name" value="RNA_pol_sigma70_r2"/>
</dbReference>
<protein>
    <submittedName>
        <fullName evidence="8">Sigma-70 family RNA polymerase sigma factor</fullName>
    </submittedName>
</protein>
<evidence type="ECO:0000256" key="4">
    <source>
        <dbReference type="ARBA" id="ARBA00023082"/>
    </source>
</evidence>
<evidence type="ECO:0000313" key="8">
    <source>
        <dbReference type="EMBL" id="NJP15245.1"/>
    </source>
</evidence>
<dbReference type="InterPro" id="IPR013249">
    <property type="entry name" value="RNA_pol_sigma70_r4_t2"/>
</dbReference>
<dbReference type="InterPro" id="IPR014284">
    <property type="entry name" value="RNA_pol_sigma-70_dom"/>
</dbReference>
<evidence type="ECO:0000256" key="2">
    <source>
        <dbReference type="ARBA" id="ARBA00011344"/>
    </source>
</evidence>
<dbReference type="EMBL" id="JAATEL010000012">
    <property type="protein sequence ID" value="NJP15245.1"/>
    <property type="molecule type" value="Genomic_DNA"/>
</dbReference>
<dbReference type="Gene3D" id="1.10.1740.10">
    <property type="match status" value="1"/>
</dbReference>
<name>A0ABX0YW21_STRTL</name>
<keyword evidence="9" id="KW-1185">Reference proteome</keyword>
<dbReference type="InterPro" id="IPR032710">
    <property type="entry name" value="NTF2-like_dom_sf"/>
</dbReference>
<comment type="caution">
    <text evidence="8">The sequence shown here is derived from an EMBL/GenBank/DDBJ whole genome shotgun (WGS) entry which is preliminary data.</text>
</comment>